<evidence type="ECO:0000313" key="2">
    <source>
        <dbReference type="Proteomes" id="UP000472580"/>
    </source>
</evidence>
<evidence type="ECO:0000313" key="1">
    <source>
        <dbReference type="EMBL" id="MVX57050.1"/>
    </source>
</evidence>
<accession>A0A6L6YH68</accession>
<sequence>MTIEYSEQLEKFSFDSSISPQYIPYIVYGPDSLGDSVSEAEVQKIDQFLEKYEFVSFDENRLESPDFGRCSISGMQGEVVPAVFINKEAVKEEEQRRATQEKISGMSAENRETFEKVFQAHVNQKEFKEHPKLVESFRSKLADVFVDASRRGIQLKASEKEAPAKEINRER</sequence>
<dbReference type="AlphaFoldDB" id="A0A6L6YH68"/>
<comment type="caution">
    <text evidence="1">The sequence shown here is derived from an EMBL/GenBank/DDBJ whole genome shotgun (WGS) entry which is preliminary data.</text>
</comment>
<dbReference type="Proteomes" id="UP000472580">
    <property type="component" value="Unassembled WGS sequence"/>
</dbReference>
<keyword evidence="2" id="KW-1185">Reference proteome</keyword>
<reference evidence="1 2" key="1">
    <citation type="submission" date="2019-12" db="EMBL/GenBank/DDBJ databases">
        <title>Microbes associate with the intestines of laboratory mice.</title>
        <authorList>
            <person name="Navarre W."/>
            <person name="Wong E."/>
        </authorList>
    </citation>
    <scope>NUCLEOTIDE SEQUENCE [LARGE SCALE GENOMIC DNA]</scope>
    <source>
        <strain evidence="1 2">NM82_D38</strain>
    </source>
</reference>
<dbReference type="RefSeq" id="WP_160335481.1">
    <property type="nucleotide sequence ID" value="NZ_CALPCV010000014.1"/>
</dbReference>
<proteinExistence type="predicted"/>
<gene>
    <name evidence="1" type="ORF">E5987_07480</name>
</gene>
<organism evidence="1 2">
    <name type="scientific">Parasutterella muris</name>
    <dbReference type="NCBI Taxonomy" id="2565572"/>
    <lineage>
        <taxon>Bacteria</taxon>
        <taxon>Pseudomonadati</taxon>
        <taxon>Pseudomonadota</taxon>
        <taxon>Betaproteobacteria</taxon>
        <taxon>Burkholderiales</taxon>
        <taxon>Sutterellaceae</taxon>
        <taxon>Parasutterella</taxon>
    </lineage>
</organism>
<dbReference type="EMBL" id="WSRP01000020">
    <property type="protein sequence ID" value="MVX57050.1"/>
    <property type="molecule type" value="Genomic_DNA"/>
</dbReference>
<name>A0A6L6YH68_9BURK</name>
<protein>
    <submittedName>
        <fullName evidence="1">Uncharacterized protein</fullName>
    </submittedName>
</protein>